<name>A0ABS8TW09_9SPHI</name>
<organism evidence="1 2">
    <name type="scientific">Mucilaginibacter roseus</name>
    <dbReference type="NCBI Taxonomy" id="1528868"/>
    <lineage>
        <taxon>Bacteria</taxon>
        <taxon>Pseudomonadati</taxon>
        <taxon>Bacteroidota</taxon>
        <taxon>Sphingobacteriia</taxon>
        <taxon>Sphingobacteriales</taxon>
        <taxon>Sphingobacteriaceae</taxon>
        <taxon>Mucilaginibacter</taxon>
    </lineage>
</organism>
<evidence type="ECO:0008006" key="3">
    <source>
        <dbReference type="Google" id="ProtNLM"/>
    </source>
</evidence>
<comment type="caution">
    <text evidence="1">The sequence shown here is derived from an EMBL/GenBank/DDBJ whole genome shotgun (WGS) entry which is preliminary data.</text>
</comment>
<keyword evidence="2" id="KW-1185">Reference proteome</keyword>
<accession>A0ABS8TW09</accession>
<protein>
    <recommendedName>
        <fullName evidence="3">DUF4433 domain-containing protein</fullName>
    </recommendedName>
</protein>
<evidence type="ECO:0000313" key="1">
    <source>
        <dbReference type="EMBL" id="MCD8739060.1"/>
    </source>
</evidence>
<dbReference type="RefSeq" id="WP_232174935.1">
    <property type="nucleotide sequence ID" value="NZ_JAJPWV010000001.1"/>
</dbReference>
<evidence type="ECO:0000313" key="2">
    <source>
        <dbReference type="Proteomes" id="UP001199919"/>
    </source>
</evidence>
<gene>
    <name evidence="1" type="ORF">LT679_00475</name>
</gene>
<proteinExistence type="predicted"/>
<dbReference type="Proteomes" id="UP001199919">
    <property type="component" value="Unassembled WGS sequence"/>
</dbReference>
<sequence length="148" mass="17080">MMFRDQVYKTFLAENRPFYHITPTSCVTEILSLGLHKRNLFGICCTIVNDEIIMRHIIDTQLQTTDEIDFTIIKIEPEKFGLVLGEIARDKTLESTNLMHLNIIRESLPVTSDDIVGSIKVEKEKIPDEETVIQRTKKLQYDINVSVL</sequence>
<dbReference type="EMBL" id="JAJPWV010000001">
    <property type="protein sequence ID" value="MCD8739060.1"/>
    <property type="molecule type" value="Genomic_DNA"/>
</dbReference>
<reference evidence="1 2" key="1">
    <citation type="submission" date="2021-12" db="EMBL/GenBank/DDBJ databases">
        <title>Mucilaginibacter roseus genome.</title>
        <authorList>
            <person name="Ferreira J.R."/>
            <person name="Newman J.D."/>
        </authorList>
    </citation>
    <scope>NUCLEOTIDE SEQUENCE [LARGE SCALE GENOMIC DNA]</scope>
    <source>
        <strain evidence="1 2">LMG 28454</strain>
    </source>
</reference>